<organism evidence="1">
    <name type="scientific">Myoviridae sp. ctqEN1</name>
    <dbReference type="NCBI Taxonomy" id="2827709"/>
    <lineage>
        <taxon>Viruses</taxon>
        <taxon>Duplodnaviria</taxon>
        <taxon>Heunggongvirae</taxon>
        <taxon>Uroviricota</taxon>
        <taxon>Caudoviricetes</taxon>
    </lineage>
</organism>
<dbReference type="EMBL" id="BK032535">
    <property type="protein sequence ID" value="DAF46321.1"/>
    <property type="molecule type" value="Genomic_DNA"/>
</dbReference>
<protein>
    <submittedName>
        <fullName evidence="1">Uncharacterized protein</fullName>
    </submittedName>
</protein>
<proteinExistence type="predicted"/>
<accession>A0A8S5S5V1</accession>
<evidence type="ECO:0000313" key="1">
    <source>
        <dbReference type="EMBL" id="DAF46321.1"/>
    </source>
</evidence>
<sequence length="139" mass="15703">MILFLCCDSVIEKAILYTSLSIAKPDNFEVCSTCSVSGIRKDSGNKIVLKTPVETKEIYDTKTVNKLKRLVKDDQVRFLEIPRYAEKIKEAETMEVEELKLLKIDTLSMNAPEPTAKSVGEAFQNYLESEFGTKFVVNV</sequence>
<reference evidence="1" key="1">
    <citation type="journal article" date="2021" name="Proc. Natl. Acad. Sci. U.S.A.">
        <title>A Catalog of Tens of Thousands of Viruses from Human Metagenomes Reveals Hidden Associations with Chronic Diseases.</title>
        <authorList>
            <person name="Tisza M.J."/>
            <person name="Buck C.B."/>
        </authorList>
    </citation>
    <scope>NUCLEOTIDE SEQUENCE</scope>
    <source>
        <strain evidence="1">CtqEN1</strain>
    </source>
</reference>
<name>A0A8S5S5V1_9CAUD</name>